<dbReference type="SUPFAM" id="SSF47384">
    <property type="entry name" value="Homodimeric domain of signal transducing histidine kinase"/>
    <property type="match status" value="1"/>
</dbReference>
<evidence type="ECO:0000256" key="9">
    <source>
        <dbReference type="ARBA" id="ARBA00022777"/>
    </source>
</evidence>
<reference evidence="18 19" key="1">
    <citation type="submission" date="2015-09" db="EMBL/GenBank/DDBJ databases">
        <title>Genome sequence of Oxobacter pfennigii DSM 3222.</title>
        <authorList>
            <person name="Poehlein A."/>
            <person name="Bengelsdorf F.R."/>
            <person name="Schiel-Bengelsdorf B."/>
            <person name="Duerre P."/>
            <person name="Daniel R."/>
        </authorList>
    </citation>
    <scope>NUCLEOTIDE SEQUENCE [LARGE SCALE GENOMIC DNA]</scope>
    <source>
        <strain evidence="18 19">DSM 3222</strain>
    </source>
</reference>
<protein>
    <recommendedName>
        <fullName evidence="3">histidine kinase</fullName>
        <ecNumber evidence="3">2.7.13.3</ecNumber>
    </recommendedName>
</protein>
<dbReference type="InterPro" id="IPR050398">
    <property type="entry name" value="HssS/ArlS-like"/>
</dbReference>
<dbReference type="InterPro" id="IPR003594">
    <property type="entry name" value="HATPase_dom"/>
</dbReference>
<keyword evidence="10" id="KW-0067">ATP-binding</keyword>
<evidence type="ECO:0000256" key="10">
    <source>
        <dbReference type="ARBA" id="ARBA00022840"/>
    </source>
</evidence>
<dbReference type="EC" id="2.7.13.3" evidence="3"/>
<evidence type="ECO:0000256" key="15">
    <source>
        <dbReference type="SAM" id="Phobius"/>
    </source>
</evidence>
<dbReference type="CDD" id="cd12914">
    <property type="entry name" value="PDC1_DGC_like"/>
    <property type="match status" value="1"/>
</dbReference>
<sequence length="573" mass="64343">MFILIWVAIVPVVILHSMVIASQYKKAIDFELKSGEDYANAISVAFTNFIDRMWYAELSIGLSILENSSHDPAKIKEYLINCADSEPTILGITWANPDGVAVYSNNSGVAGLDSPFWSFYEKIRNGEDKVMSNLFISEVSQNPTFLVARAIRENGVLKGIVTVAINVNELRGIFPPNRVSETSSFGLIDENGMIVYSDSVPDLAYSKRQIKEDGPAWKSLKGEVVKISDYKINDGTKRLMVSVPLSKLKWAAYASIDIDEVIKNPYNEAVSSVVIMIFIILCSFLMALYLIVHILKPVRILEKAANAISRRDYTVRTNFKRKDELGQTGLAFDHMTEHIQELESGRQLFLQTAAHELRNPMTSIKGIASLISRRISEGKPIKDTAELITTLENEVNRLSKLLNMILEAFKLQRDNIEIKANMSPLDINDVVQTVIKPFIMDTSNNRNFILNASQPAIVFGDFDRLADVIRNFIDNAIKYSKDFSEIIINIVIERDDAIISVKDQGMGIPEDQLDKIFSSFYRVKNGSEKDPGGMGLGLYICKDIIIRHGGSIWAENNLDKGSIFYIKLPLYKE</sequence>
<dbReference type="SMART" id="SM00304">
    <property type="entry name" value="HAMP"/>
    <property type="match status" value="1"/>
</dbReference>
<evidence type="ECO:0000256" key="6">
    <source>
        <dbReference type="ARBA" id="ARBA00022679"/>
    </source>
</evidence>
<dbReference type="CDD" id="cd18774">
    <property type="entry name" value="PDC2_HK_sensor"/>
    <property type="match status" value="1"/>
</dbReference>
<dbReference type="GO" id="GO:0005886">
    <property type="term" value="C:plasma membrane"/>
    <property type="evidence" value="ECO:0007669"/>
    <property type="project" value="UniProtKB-SubCell"/>
</dbReference>
<evidence type="ECO:0000256" key="8">
    <source>
        <dbReference type="ARBA" id="ARBA00022741"/>
    </source>
</evidence>
<dbReference type="GO" id="GO:0000155">
    <property type="term" value="F:phosphorelay sensor kinase activity"/>
    <property type="evidence" value="ECO:0007669"/>
    <property type="project" value="InterPro"/>
</dbReference>
<dbReference type="SUPFAM" id="SSF158472">
    <property type="entry name" value="HAMP domain-like"/>
    <property type="match status" value="1"/>
</dbReference>
<feature type="domain" description="Histidine kinase" evidence="16">
    <location>
        <begin position="352"/>
        <end position="572"/>
    </location>
</feature>
<dbReference type="InterPro" id="IPR033479">
    <property type="entry name" value="dCache_1"/>
</dbReference>
<dbReference type="PATRIC" id="fig|36849.3.peg.4365"/>
<evidence type="ECO:0000256" key="14">
    <source>
        <dbReference type="SAM" id="Coils"/>
    </source>
</evidence>
<dbReference type="PANTHER" id="PTHR45528:SF1">
    <property type="entry name" value="SENSOR HISTIDINE KINASE CPXA"/>
    <property type="match status" value="1"/>
</dbReference>
<evidence type="ECO:0000259" key="16">
    <source>
        <dbReference type="PROSITE" id="PS50109"/>
    </source>
</evidence>
<evidence type="ECO:0000256" key="5">
    <source>
        <dbReference type="ARBA" id="ARBA00022553"/>
    </source>
</evidence>
<dbReference type="InterPro" id="IPR036890">
    <property type="entry name" value="HATPase_C_sf"/>
</dbReference>
<evidence type="ECO:0000313" key="19">
    <source>
        <dbReference type="Proteomes" id="UP000050326"/>
    </source>
</evidence>
<feature type="domain" description="HAMP" evidence="17">
    <location>
        <begin position="292"/>
        <end position="344"/>
    </location>
</feature>
<dbReference type="InterPro" id="IPR003661">
    <property type="entry name" value="HisK_dim/P_dom"/>
</dbReference>
<dbReference type="Pfam" id="PF00672">
    <property type="entry name" value="HAMP"/>
    <property type="match status" value="1"/>
</dbReference>
<dbReference type="Gene3D" id="3.30.450.20">
    <property type="entry name" value="PAS domain"/>
    <property type="match status" value="1"/>
</dbReference>
<keyword evidence="8" id="KW-0547">Nucleotide-binding</keyword>
<dbReference type="Pfam" id="PF02743">
    <property type="entry name" value="dCache_1"/>
    <property type="match status" value="1"/>
</dbReference>
<feature type="coiled-coil region" evidence="14">
    <location>
        <begin position="381"/>
        <end position="408"/>
    </location>
</feature>
<dbReference type="CDD" id="cd00075">
    <property type="entry name" value="HATPase"/>
    <property type="match status" value="1"/>
</dbReference>
<dbReference type="GO" id="GO:0005524">
    <property type="term" value="F:ATP binding"/>
    <property type="evidence" value="ECO:0007669"/>
    <property type="project" value="UniProtKB-KW"/>
</dbReference>
<gene>
    <name evidence="18" type="primary">yycG_9</name>
    <name evidence="18" type="ORF">OXPF_41290</name>
</gene>
<dbReference type="PRINTS" id="PR00344">
    <property type="entry name" value="BCTRLSENSOR"/>
</dbReference>
<dbReference type="Pfam" id="PF00512">
    <property type="entry name" value="HisKA"/>
    <property type="match status" value="1"/>
</dbReference>
<keyword evidence="6 18" id="KW-0808">Transferase</keyword>
<comment type="caution">
    <text evidence="18">The sequence shown here is derived from an EMBL/GenBank/DDBJ whole genome shotgun (WGS) entry which is preliminary data.</text>
</comment>
<keyword evidence="4" id="KW-1003">Cell membrane</keyword>
<keyword evidence="12" id="KW-0902">Two-component regulatory system</keyword>
<accession>A0A0N8NSL2</accession>
<proteinExistence type="predicted"/>
<keyword evidence="13 15" id="KW-0472">Membrane</keyword>
<name>A0A0N8NSL2_9CLOT</name>
<keyword evidence="19" id="KW-1185">Reference proteome</keyword>
<dbReference type="SUPFAM" id="SSF55874">
    <property type="entry name" value="ATPase domain of HSP90 chaperone/DNA topoisomerase II/histidine kinase"/>
    <property type="match status" value="1"/>
</dbReference>
<evidence type="ECO:0000313" key="18">
    <source>
        <dbReference type="EMBL" id="KPU42344.1"/>
    </source>
</evidence>
<dbReference type="SMART" id="SM00388">
    <property type="entry name" value="HisKA"/>
    <property type="match status" value="1"/>
</dbReference>
<keyword evidence="7 15" id="KW-0812">Transmembrane</keyword>
<dbReference type="PROSITE" id="PS50109">
    <property type="entry name" value="HIS_KIN"/>
    <property type="match status" value="1"/>
</dbReference>
<organism evidence="18 19">
    <name type="scientific">Oxobacter pfennigii</name>
    <dbReference type="NCBI Taxonomy" id="36849"/>
    <lineage>
        <taxon>Bacteria</taxon>
        <taxon>Bacillati</taxon>
        <taxon>Bacillota</taxon>
        <taxon>Clostridia</taxon>
        <taxon>Eubacteriales</taxon>
        <taxon>Clostridiaceae</taxon>
        <taxon>Oxobacter</taxon>
    </lineage>
</organism>
<comment type="catalytic activity">
    <reaction evidence="1">
        <text>ATP + protein L-histidine = ADP + protein N-phospho-L-histidine.</text>
        <dbReference type="EC" id="2.7.13.3"/>
    </reaction>
</comment>
<dbReference type="Pfam" id="PF02518">
    <property type="entry name" value="HATPase_c"/>
    <property type="match status" value="1"/>
</dbReference>
<dbReference type="STRING" id="36849.OXPF_41290"/>
<evidence type="ECO:0000256" key="3">
    <source>
        <dbReference type="ARBA" id="ARBA00012438"/>
    </source>
</evidence>
<dbReference type="EMBL" id="LKET01000068">
    <property type="protein sequence ID" value="KPU42344.1"/>
    <property type="molecule type" value="Genomic_DNA"/>
</dbReference>
<dbReference type="CDD" id="cd00082">
    <property type="entry name" value="HisKA"/>
    <property type="match status" value="1"/>
</dbReference>
<evidence type="ECO:0000256" key="13">
    <source>
        <dbReference type="ARBA" id="ARBA00023136"/>
    </source>
</evidence>
<dbReference type="InterPro" id="IPR003660">
    <property type="entry name" value="HAMP_dom"/>
</dbReference>
<keyword evidence="9 18" id="KW-0418">Kinase</keyword>
<dbReference type="Gene3D" id="3.30.565.10">
    <property type="entry name" value="Histidine kinase-like ATPase, C-terminal domain"/>
    <property type="match status" value="1"/>
</dbReference>
<dbReference type="InterPro" id="IPR005467">
    <property type="entry name" value="His_kinase_dom"/>
</dbReference>
<keyword evidence="14" id="KW-0175">Coiled coil</keyword>
<evidence type="ECO:0000256" key="7">
    <source>
        <dbReference type="ARBA" id="ARBA00022692"/>
    </source>
</evidence>
<evidence type="ECO:0000256" key="1">
    <source>
        <dbReference type="ARBA" id="ARBA00000085"/>
    </source>
</evidence>
<feature type="transmembrane region" description="Helical" evidence="15">
    <location>
        <begin position="273"/>
        <end position="295"/>
    </location>
</feature>
<evidence type="ECO:0000256" key="2">
    <source>
        <dbReference type="ARBA" id="ARBA00004651"/>
    </source>
</evidence>
<dbReference type="PROSITE" id="PS50885">
    <property type="entry name" value="HAMP"/>
    <property type="match status" value="1"/>
</dbReference>
<dbReference type="Proteomes" id="UP000050326">
    <property type="component" value="Unassembled WGS sequence"/>
</dbReference>
<evidence type="ECO:0000259" key="17">
    <source>
        <dbReference type="PROSITE" id="PS50885"/>
    </source>
</evidence>
<dbReference type="CDD" id="cd06225">
    <property type="entry name" value="HAMP"/>
    <property type="match status" value="1"/>
</dbReference>
<keyword evidence="5" id="KW-0597">Phosphoprotein</keyword>
<keyword evidence="11 15" id="KW-1133">Transmembrane helix</keyword>
<dbReference type="InterPro" id="IPR036097">
    <property type="entry name" value="HisK_dim/P_sf"/>
</dbReference>
<dbReference type="InterPro" id="IPR004358">
    <property type="entry name" value="Sig_transdc_His_kin-like_C"/>
</dbReference>
<dbReference type="SMART" id="SM00387">
    <property type="entry name" value="HATPase_c"/>
    <property type="match status" value="1"/>
</dbReference>
<comment type="subcellular location">
    <subcellularLocation>
        <location evidence="2">Cell membrane</location>
        <topology evidence="2">Multi-pass membrane protein</topology>
    </subcellularLocation>
</comment>
<evidence type="ECO:0000256" key="11">
    <source>
        <dbReference type="ARBA" id="ARBA00022989"/>
    </source>
</evidence>
<evidence type="ECO:0000256" key="12">
    <source>
        <dbReference type="ARBA" id="ARBA00023012"/>
    </source>
</evidence>
<dbReference type="AlphaFoldDB" id="A0A0N8NSL2"/>
<dbReference type="Gene3D" id="1.10.287.130">
    <property type="match status" value="1"/>
</dbReference>
<evidence type="ECO:0000256" key="4">
    <source>
        <dbReference type="ARBA" id="ARBA00022475"/>
    </source>
</evidence>
<dbReference type="PANTHER" id="PTHR45528">
    <property type="entry name" value="SENSOR HISTIDINE KINASE CPXA"/>
    <property type="match status" value="1"/>
</dbReference>
<dbReference type="FunFam" id="3.30.565.10:FF:000006">
    <property type="entry name" value="Sensor histidine kinase WalK"/>
    <property type="match status" value="1"/>
</dbReference>
<dbReference type="Gene3D" id="6.10.340.10">
    <property type="match status" value="1"/>
</dbReference>